<dbReference type="Pfam" id="PF02810">
    <property type="entry name" value="SEC-C"/>
    <property type="match status" value="1"/>
</dbReference>
<dbReference type="InterPro" id="IPR004027">
    <property type="entry name" value="SEC_C_motif"/>
</dbReference>
<proteinExistence type="predicted"/>
<accession>A0A2A5CC24</accession>
<name>A0A2A5CC24_9GAMM</name>
<protein>
    <recommendedName>
        <fullName evidence="3">DUF4238 domain-containing protein</fullName>
    </recommendedName>
</protein>
<organism evidence="1 2">
    <name type="scientific">SAR86 cluster bacterium</name>
    <dbReference type="NCBI Taxonomy" id="2030880"/>
    <lineage>
        <taxon>Bacteria</taxon>
        <taxon>Pseudomonadati</taxon>
        <taxon>Pseudomonadota</taxon>
        <taxon>Gammaproteobacteria</taxon>
        <taxon>SAR86 cluster</taxon>
    </lineage>
</organism>
<dbReference type="Gene3D" id="3.10.450.50">
    <property type="match status" value="1"/>
</dbReference>
<dbReference type="Proteomes" id="UP000228987">
    <property type="component" value="Unassembled WGS sequence"/>
</dbReference>
<reference evidence="2" key="1">
    <citation type="submission" date="2017-08" db="EMBL/GenBank/DDBJ databases">
        <title>A dynamic microbial community with high functional redundancy inhabits the cold, oxic subseafloor aquifer.</title>
        <authorList>
            <person name="Tully B.J."/>
            <person name="Wheat C.G."/>
            <person name="Glazer B.T."/>
            <person name="Huber J.A."/>
        </authorList>
    </citation>
    <scope>NUCLEOTIDE SEQUENCE [LARGE SCALE GENOMIC DNA]</scope>
</reference>
<dbReference type="Pfam" id="PF14022">
    <property type="entry name" value="DUF4238"/>
    <property type="match status" value="1"/>
</dbReference>
<dbReference type="SUPFAM" id="SSF103642">
    <property type="entry name" value="Sec-C motif"/>
    <property type="match status" value="1"/>
</dbReference>
<evidence type="ECO:0000313" key="2">
    <source>
        <dbReference type="Proteomes" id="UP000228987"/>
    </source>
</evidence>
<comment type="caution">
    <text evidence="1">The sequence shown here is derived from an EMBL/GenBank/DDBJ whole genome shotgun (WGS) entry which is preliminary data.</text>
</comment>
<dbReference type="InterPro" id="IPR025332">
    <property type="entry name" value="DUF4238"/>
</dbReference>
<evidence type="ECO:0000313" key="1">
    <source>
        <dbReference type="EMBL" id="PCJ41095.1"/>
    </source>
</evidence>
<gene>
    <name evidence="1" type="ORF">COA71_08590</name>
</gene>
<evidence type="ECO:0008006" key="3">
    <source>
        <dbReference type="Google" id="ProtNLM"/>
    </source>
</evidence>
<dbReference type="AlphaFoldDB" id="A0A2A5CC24"/>
<dbReference type="EMBL" id="NVWI01000006">
    <property type="protein sequence ID" value="PCJ41095.1"/>
    <property type="molecule type" value="Genomic_DNA"/>
</dbReference>
<sequence length="821" mass="95152">MGDKVNSAARNNHYVPQWYQRGFLSSSSNNLHYLDLCPDTKTLPNGRVITMNDRKSLPTSQCFYEEDLYSTFFGQYINDEIENKLFGELDDTGSRAIRAFINEDMSDWHNHFTNFFMYVDAQKIRTPKGLNWIRDHYLELDQNRLMMEMQAIRTIHCTTWTEGVREIVSAKNSQIKFIISDHPVTIYNVACPPESDLCSYPNDPAITLKGSQTIFPLDMDHCLILTNYEYAKNPKTEDPLEKRTNARNFRNSLVRTDTFIRTRLLNEVEVQSINLIIKARARRYIASSQKEWLYPEKHLQLNWSEIGQVLLPPEEELWHYGGETYVGYEDGSSSYHDAFGRTTPENTYLNKPKRKGKIGANDSCICGSGKKWKKCCRDKTDAERPASNVRSIRERNLAFCRGIEKILGLTDYKTWEDVRREFNVEHVKQIHEHFSFLWPADTDLISLLPKPDNTHRAVYTGIIDPRTITEFAVSSTLYFDEILIQNPFMNPKGVKPDDSPTESPHQFLQQTLKNVVLILTLEPYIATGYINFIPDPLFFDEHLRSEMMNMAKERTKGMKIEDKDKVIMEWLHNDDFKRAHNMLPRSSQRALYKEAMPELSDVKIEELLTYTENEKKRDPLTLLQDDIFSPEDGRQLIIMSLSPNFEMSLYIAQLTGAFIITDNQIRWKELMGAQHTEYGMVTYDWSELTTCIGQFNYILNNHSDVVFQQRQAGKLGEIRKVFRDIYSVIQSQTSSEIIDAAKERLIQQLSKAYEKSTAELKVGDNDDYFGTFTCVIPKGGIADNNIQRLLLSSGSENYLNNVPMIIFMEHIHSDVKNTKSK</sequence>